<keyword evidence="1" id="KW-0732">Signal</keyword>
<feature type="signal peptide" evidence="1">
    <location>
        <begin position="1"/>
        <end position="19"/>
    </location>
</feature>
<dbReference type="Proteomes" id="UP000822688">
    <property type="component" value="Chromosome 11"/>
</dbReference>
<proteinExistence type="predicted"/>
<protein>
    <recommendedName>
        <fullName evidence="4">Secreted protein</fullName>
    </recommendedName>
</protein>
<gene>
    <name evidence="2" type="ORF">KC19_11G057200</name>
</gene>
<dbReference type="EMBL" id="CM026432">
    <property type="protein sequence ID" value="KAG0556486.1"/>
    <property type="molecule type" value="Genomic_DNA"/>
</dbReference>
<evidence type="ECO:0000256" key="1">
    <source>
        <dbReference type="SAM" id="SignalP"/>
    </source>
</evidence>
<evidence type="ECO:0000313" key="2">
    <source>
        <dbReference type="EMBL" id="KAG0556486.1"/>
    </source>
</evidence>
<organism evidence="2 3">
    <name type="scientific">Ceratodon purpureus</name>
    <name type="common">Fire moss</name>
    <name type="synonym">Dicranum purpureum</name>
    <dbReference type="NCBI Taxonomy" id="3225"/>
    <lineage>
        <taxon>Eukaryota</taxon>
        <taxon>Viridiplantae</taxon>
        <taxon>Streptophyta</taxon>
        <taxon>Embryophyta</taxon>
        <taxon>Bryophyta</taxon>
        <taxon>Bryophytina</taxon>
        <taxon>Bryopsida</taxon>
        <taxon>Dicranidae</taxon>
        <taxon>Pseudoditrichales</taxon>
        <taxon>Ditrichaceae</taxon>
        <taxon>Ceratodon</taxon>
    </lineage>
</organism>
<keyword evidence="3" id="KW-1185">Reference proteome</keyword>
<feature type="chain" id="PRO_5035795469" description="Secreted protein" evidence="1">
    <location>
        <begin position="20"/>
        <end position="106"/>
    </location>
</feature>
<reference evidence="2 3" key="1">
    <citation type="submission" date="2020-06" db="EMBL/GenBank/DDBJ databases">
        <title>WGS assembly of Ceratodon purpureus strain R40.</title>
        <authorList>
            <person name="Carey S.B."/>
            <person name="Jenkins J."/>
            <person name="Shu S."/>
            <person name="Lovell J.T."/>
            <person name="Sreedasyam A."/>
            <person name="Maumus F."/>
            <person name="Tiley G.P."/>
            <person name="Fernandez-Pozo N."/>
            <person name="Barry K."/>
            <person name="Chen C."/>
            <person name="Wang M."/>
            <person name="Lipzen A."/>
            <person name="Daum C."/>
            <person name="Saski C.A."/>
            <person name="Payton A.C."/>
            <person name="Mcbreen J.C."/>
            <person name="Conrad R.E."/>
            <person name="Kollar L.M."/>
            <person name="Olsson S."/>
            <person name="Huttunen S."/>
            <person name="Landis J.B."/>
            <person name="Wickett N.J."/>
            <person name="Johnson M.G."/>
            <person name="Rensing S.A."/>
            <person name="Grimwood J."/>
            <person name="Schmutz J."/>
            <person name="Mcdaniel S.F."/>
        </authorList>
    </citation>
    <scope>NUCLEOTIDE SEQUENCE [LARGE SCALE GENOMIC DNA]</scope>
    <source>
        <strain evidence="2 3">R40</strain>
    </source>
</reference>
<sequence length="106" mass="11351">MANSRRSALRLILLRHVRAAYTGSCAAGLLNPFQLLLQVEVTRNVNQSGRLSCIPCSVSCILQSSELKQSAAHGLCVKQAGTKAHTSDHMMCNSSQSFGSFVACVL</sequence>
<evidence type="ECO:0000313" key="3">
    <source>
        <dbReference type="Proteomes" id="UP000822688"/>
    </source>
</evidence>
<accession>A0A8T0GAU3</accession>
<comment type="caution">
    <text evidence="2">The sequence shown here is derived from an EMBL/GenBank/DDBJ whole genome shotgun (WGS) entry which is preliminary data.</text>
</comment>
<evidence type="ECO:0008006" key="4">
    <source>
        <dbReference type="Google" id="ProtNLM"/>
    </source>
</evidence>
<name>A0A8T0GAU3_CERPU</name>
<dbReference type="AlphaFoldDB" id="A0A8T0GAU3"/>